<evidence type="ECO:0000256" key="2">
    <source>
        <dbReference type="SAM" id="MobiDB-lite"/>
    </source>
</evidence>
<feature type="compositionally biased region" description="Basic and acidic residues" evidence="2">
    <location>
        <begin position="1"/>
        <end position="12"/>
    </location>
</feature>
<proteinExistence type="predicted"/>
<gene>
    <name evidence="5" type="ordered locus">glr1077</name>
</gene>
<keyword evidence="3" id="KW-0472">Membrane</keyword>
<feature type="domain" description="Peptidase M56" evidence="4">
    <location>
        <begin position="52"/>
        <end position="341"/>
    </location>
</feature>
<dbReference type="InterPro" id="IPR052173">
    <property type="entry name" value="Beta-lactam_resp_regulator"/>
</dbReference>
<dbReference type="Gene3D" id="3.30.2010.10">
    <property type="entry name" value="Metalloproteases ('zincins'), catalytic domain"/>
    <property type="match status" value="1"/>
</dbReference>
<reference evidence="5 6" key="2">
    <citation type="journal article" date="2003" name="DNA Res.">
        <title>Complete genome structure of Gloeobacter violaceus PCC 7421, a cyanobacterium that lacks thylakoids (supplement).</title>
        <authorList>
            <person name="Nakamura Y."/>
            <person name="Kaneko T."/>
            <person name="Sato S."/>
            <person name="Mimuro M."/>
            <person name="Miyashita H."/>
            <person name="Tsuchiya T."/>
            <person name="Sasamoto S."/>
            <person name="Watanabe A."/>
            <person name="Kawashima K."/>
            <person name="Kishida Y."/>
            <person name="Kiyokawa C."/>
            <person name="Kohara M."/>
            <person name="Matsumoto M."/>
            <person name="Matsuno A."/>
            <person name="Nakazaki N."/>
            <person name="Shimpo S."/>
            <person name="Takeuchi C."/>
            <person name="Yamada M."/>
            <person name="Tabata S."/>
        </authorList>
    </citation>
    <scope>NUCLEOTIDE SEQUENCE [LARGE SCALE GENOMIC DNA]</scope>
    <source>
        <strain evidence="6">ATCC 29082 / PCC 7421</strain>
    </source>
</reference>
<keyword evidence="3" id="KW-1133">Transmembrane helix</keyword>
<dbReference type="KEGG" id="gvi:glr1077"/>
<dbReference type="CDD" id="cd07341">
    <property type="entry name" value="M56_BlaR1_MecR1_like"/>
    <property type="match status" value="1"/>
</dbReference>
<organism evidence="5 6">
    <name type="scientific">Gloeobacter violaceus (strain ATCC 29082 / PCC 7421)</name>
    <dbReference type="NCBI Taxonomy" id="251221"/>
    <lineage>
        <taxon>Bacteria</taxon>
        <taxon>Bacillati</taxon>
        <taxon>Cyanobacteriota</taxon>
        <taxon>Cyanophyceae</taxon>
        <taxon>Gloeobacterales</taxon>
        <taxon>Gloeobacteraceae</taxon>
        <taxon>Gloeobacter</taxon>
    </lineage>
</organism>
<keyword evidence="6" id="KW-1185">Reference proteome</keyword>
<accession>Q7NLP4</accession>
<dbReference type="STRING" id="251221.gene:10758556"/>
<evidence type="ECO:0000256" key="3">
    <source>
        <dbReference type="SAM" id="Phobius"/>
    </source>
</evidence>
<keyword evidence="3" id="KW-0812">Transmembrane</keyword>
<evidence type="ECO:0000256" key="1">
    <source>
        <dbReference type="SAM" id="Coils"/>
    </source>
</evidence>
<feature type="region of interest" description="Disordered" evidence="2">
    <location>
        <begin position="1"/>
        <end position="20"/>
    </location>
</feature>
<sequence length="774" mass="83693">MPCRCKPSETHSKSTRSTASYTQRAAMPHLSVFVDLSAAIAEALLNGLWQGALLTAVVAMPMASAKRLNAATRYAVWCAVLVTVAVLPLVSGRLPTVPAPVPKGVERVVPASAVAGAPAAVSIAAPVEAPSAPAPSDSDWQLPQVPDSWPVGLVGIWLSFAGYRLAGVLNSLRALQRLKARSMPLQSAYREALEPWLATTPRPVRLCSARDVPVPVAVGLFNPTVILPEALLAQLSDGELEQIVLHELAHLRRWDDWTNLVQKLIEAIFFFHPAVLWIARRLDTEREIACDDAVIAVTGKPLPYAACLARLIELTRASGTSRLQPGVLSGTSQIRRRVEMLLKRDRNTRPRLSSPILAAAAVLLSASAFAVQMVPVVLVPRSEAALDFEADLLVDLGLDSGAFAADFERARQELERAEQRREAEYARLELEHTRHEAEYARMEAEFERMAKRAVAERTAPKVARRGEDPIEIPVPDDEEEALREFSGVVLATETLEEAIPSPQEVLAAIASMPSASDRARALGAYAEGEAKNAAPLTPAFFRLIEGLPADDDRRRVLSTVLERSDLEESVLLRVLRSVQSLTADSSKRRVLVEVLHLPPPESEAIVAGVLQGIDTLASSGDRRRVLGELLDLPPSESVTRGALRAVHGIAASGDKANVLLKAAALPLGEAGLAAFFDAYAGVSSSSDKRRVLSRLLEHQGGGYRPVILGILEAMQSIPSSDDRARLLLRMAPQVATTHDPTLLAAFYRACDSIPSATDRRRVLTRLGRLAVEQL</sequence>
<dbReference type="OrthoDB" id="118164at2"/>
<reference evidence="5 6" key="1">
    <citation type="journal article" date="2003" name="DNA Res.">
        <title>Complete genome structure of Gloeobacter violaceus PCC 7421, a cyanobacterium that lacks thylakoids.</title>
        <authorList>
            <person name="Nakamura Y."/>
            <person name="Kaneko T."/>
            <person name="Sato S."/>
            <person name="Mimuro M."/>
            <person name="Miyashita H."/>
            <person name="Tsuchiya T."/>
            <person name="Sasamoto S."/>
            <person name="Watanabe A."/>
            <person name="Kawashima K."/>
            <person name="Kishida Y."/>
            <person name="Kiyokawa C."/>
            <person name="Kohara M."/>
            <person name="Matsumoto M."/>
            <person name="Matsuno A."/>
            <person name="Nakazaki N."/>
            <person name="Shimpo S."/>
            <person name="Takeuchi C."/>
            <person name="Yamada M."/>
            <person name="Tabata S."/>
        </authorList>
    </citation>
    <scope>NUCLEOTIDE SEQUENCE [LARGE SCALE GENOMIC DNA]</scope>
    <source>
        <strain evidence="6">ATCC 29082 / PCC 7421</strain>
    </source>
</reference>
<feature type="transmembrane region" description="Helical" evidence="3">
    <location>
        <begin position="71"/>
        <end position="90"/>
    </location>
</feature>
<dbReference type="PANTHER" id="PTHR34978">
    <property type="entry name" value="POSSIBLE SENSOR-TRANSDUCER PROTEIN BLAR"/>
    <property type="match status" value="1"/>
</dbReference>
<dbReference type="InParanoid" id="Q7NLP4"/>
<evidence type="ECO:0000313" key="6">
    <source>
        <dbReference type="Proteomes" id="UP000000557"/>
    </source>
</evidence>
<evidence type="ECO:0000259" key="4">
    <source>
        <dbReference type="Pfam" id="PF05569"/>
    </source>
</evidence>
<dbReference type="Pfam" id="PF05569">
    <property type="entry name" value="Peptidase_M56"/>
    <property type="match status" value="1"/>
</dbReference>
<feature type="transmembrane region" description="Helical" evidence="3">
    <location>
        <begin position="356"/>
        <end position="378"/>
    </location>
</feature>
<evidence type="ECO:0000313" key="5">
    <source>
        <dbReference type="EMBL" id="BAC89018.1"/>
    </source>
</evidence>
<protein>
    <submittedName>
        <fullName evidence="5">Glr1077 protein</fullName>
    </submittedName>
</protein>
<name>Q7NLP4_GLOVI</name>
<dbReference type="AlphaFoldDB" id="Q7NLP4"/>
<dbReference type="EMBL" id="BA000045">
    <property type="protein sequence ID" value="BAC89018.1"/>
    <property type="molecule type" value="Genomic_DNA"/>
</dbReference>
<keyword evidence="1" id="KW-0175">Coiled coil</keyword>
<dbReference type="HOGENOM" id="CLU_361218_0_0_3"/>
<dbReference type="PANTHER" id="PTHR34978:SF3">
    <property type="entry name" value="SLR0241 PROTEIN"/>
    <property type="match status" value="1"/>
</dbReference>
<dbReference type="InterPro" id="IPR008756">
    <property type="entry name" value="Peptidase_M56"/>
</dbReference>
<feature type="transmembrane region" description="Helical" evidence="3">
    <location>
        <begin position="149"/>
        <end position="172"/>
    </location>
</feature>
<dbReference type="eggNOG" id="COG4219">
    <property type="taxonomic scope" value="Bacteria"/>
</dbReference>
<dbReference type="Proteomes" id="UP000000557">
    <property type="component" value="Chromosome"/>
</dbReference>
<dbReference type="EnsemblBacteria" id="BAC89018">
    <property type="protein sequence ID" value="BAC89018"/>
    <property type="gene ID" value="BAC89018"/>
</dbReference>
<feature type="coiled-coil region" evidence="1">
    <location>
        <begin position="400"/>
        <end position="452"/>
    </location>
</feature>